<evidence type="ECO:0000256" key="5">
    <source>
        <dbReference type="ARBA" id="ARBA00022989"/>
    </source>
</evidence>
<gene>
    <name evidence="11" type="primary">sugE</name>
    <name evidence="11" type="ORF">H3H45_08235</name>
</gene>
<dbReference type="Pfam" id="PF00893">
    <property type="entry name" value="Multi_Drug_Res"/>
    <property type="match status" value="1"/>
</dbReference>
<dbReference type="InterPro" id="IPR037185">
    <property type="entry name" value="EmrE-like"/>
</dbReference>
<evidence type="ECO:0000256" key="6">
    <source>
        <dbReference type="ARBA" id="ARBA00023136"/>
    </source>
</evidence>
<dbReference type="GO" id="GO:0005886">
    <property type="term" value="C:plasma membrane"/>
    <property type="evidence" value="ECO:0007669"/>
    <property type="project" value="UniProtKB-SubCell"/>
</dbReference>
<protein>
    <recommendedName>
        <fullName evidence="8">Guanidinium exporter</fullName>
    </recommendedName>
</protein>
<comment type="similarity">
    <text evidence="7">Belongs to the drug/metabolite transporter (DMT) superfamily. Small multidrug resistance (SMR) (TC 2.A.7.1) family. Gdx/SugE subfamily.</text>
</comment>
<evidence type="ECO:0000313" key="11">
    <source>
        <dbReference type="EMBL" id="MBB1519221.1"/>
    </source>
</evidence>
<comment type="subcellular location">
    <subcellularLocation>
        <location evidence="1 9">Cell membrane</location>
        <topology evidence="1 9">Multi-pass membrane protein</topology>
    </subcellularLocation>
</comment>
<keyword evidence="3" id="KW-1003">Cell membrane</keyword>
<keyword evidence="6 10" id="KW-0472">Membrane</keyword>
<dbReference type="InterPro" id="IPR000390">
    <property type="entry name" value="Small_drug/metabolite_transptr"/>
</dbReference>
<evidence type="ECO:0000256" key="9">
    <source>
        <dbReference type="RuleBase" id="RU003942"/>
    </source>
</evidence>
<dbReference type="SUPFAM" id="SSF103481">
    <property type="entry name" value="Multidrug resistance efflux transporter EmrE"/>
    <property type="match status" value="1"/>
</dbReference>
<dbReference type="PANTHER" id="PTHR30561">
    <property type="entry name" value="SMR FAMILY PROTON-DEPENDENT DRUG EFFLUX TRANSPORTER SUGE"/>
    <property type="match status" value="1"/>
</dbReference>
<keyword evidence="4 9" id="KW-0812">Transmembrane</keyword>
<accession>A0A7W4H331</accession>
<proteinExistence type="inferred from homology"/>
<evidence type="ECO:0000256" key="10">
    <source>
        <dbReference type="SAM" id="Phobius"/>
    </source>
</evidence>
<evidence type="ECO:0000256" key="2">
    <source>
        <dbReference type="ARBA" id="ARBA00022448"/>
    </source>
</evidence>
<organism evidence="11 12">
    <name type="scientific">Aquipseudomonas guryensis</name>
    <dbReference type="NCBI Taxonomy" id="2759165"/>
    <lineage>
        <taxon>Bacteria</taxon>
        <taxon>Pseudomonadati</taxon>
        <taxon>Pseudomonadota</taxon>
        <taxon>Gammaproteobacteria</taxon>
        <taxon>Pseudomonadales</taxon>
        <taxon>Pseudomonadaceae</taxon>
        <taxon>Aquipseudomonas</taxon>
    </lineage>
</organism>
<dbReference type="NCBIfam" id="NF008512">
    <property type="entry name" value="PRK11431.1"/>
    <property type="match status" value="1"/>
</dbReference>
<dbReference type="FunFam" id="1.10.3730.20:FF:000001">
    <property type="entry name" value="Quaternary ammonium compound resistance transporter SugE"/>
    <property type="match status" value="1"/>
</dbReference>
<name>A0A7W4H331_9GAMM</name>
<feature type="transmembrane region" description="Helical" evidence="10">
    <location>
        <begin position="57"/>
        <end position="77"/>
    </location>
</feature>
<sequence>MSWFILLLAGLFEVGWAVGLKYTDGFTRPLPTLLTVGAMIVSLALLGLAMKELPLGTAYAIWTGVGAVGTVIAGVILFGESMALLRLLSVGLIVAGLLGLKLSH</sequence>
<evidence type="ECO:0000256" key="3">
    <source>
        <dbReference type="ARBA" id="ARBA00022475"/>
    </source>
</evidence>
<feature type="transmembrane region" description="Helical" evidence="10">
    <location>
        <begin position="33"/>
        <end position="50"/>
    </location>
</feature>
<evidence type="ECO:0000256" key="4">
    <source>
        <dbReference type="ARBA" id="ARBA00022692"/>
    </source>
</evidence>
<dbReference type="InterPro" id="IPR045324">
    <property type="entry name" value="Small_multidrug_res"/>
</dbReference>
<dbReference type="EMBL" id="JACJFN010000002">
    <property type="protein sequence ID" value="MBB1519221.1"/>
    <property type="molecule type" value="Genomic_DNA"/>
</dbReference>
<evidence type="ECO:0000256" key="7">
    <source>
        <dbReference type="ARBA" id="ARBA00038151"/>
    </source>
</evidence>
<reference evidence="11 12" key="1">
    <citation type="submission" date="2020-08" db="EMBL/GenBank/DDBJ databases">
        <authorList>
            <person name="Kim C.M."/>
        </authorList>
    </citation>
    <scope>NUCLEOTIDE SEQUENCE [LARGE SCALE GENOMIC DNA]</scope>
    <source>
        <strain evidence="11 12">SR9</strain>
    </source>
</reference>
<keyword evidence="2" id="KW-0813">Transport</keyword>
<dbReference type="RefSeq" id="WP_182833260.1">
    <property type="nucleotide sequence ID" value="NZ_JACJFN010000002.1"/>
</dbReference>
<dbReference type="Proteomes" id="UP000581189">
    <property type="component" value="Unassembled WGS sequence"/>
</dbReference>
<keyword evidence="5 10" id="KW-1133">Transmembrane helix</keyword>
<evidence type="ECO:0000313" key="12">
    <source>
        <dbReference type="Proteomes" id="UP000581189"/>
    </source>
</evidence>
<comment type="caution">
    <text evidence="11">The sequence shown here is derived from an EMBL/GenBank/DDBJ whole genome shotgun (WGS) entry which is preliminary data.</text>
</comment>
<evidence type="ECO:0000256" key="1">
    <source>
        <dbReference type="ARBA" id="ARBA00004651"/>
    </source>
</evidence>
<keyword evidence="12" id="KW-1185">Reference proteome</keyword>
<evidence type="ECO:0000256" key="8">
    <source>
        <dbReference type="ARBA" id="ARBA00039168"/>
    </source>
</evidence>
<dbReference type="PANTHER" id="PTHR30561:SF0">
    <property type="entry name" value="GUANIDINIUM EXPORTER"/>
    <property type="match status" value="1"/>
</dbReference>
<dbReference type="Gene3D" id="1.10.3730.20">
    <property type="match status" value="1"/>
</dbReference>
<dbReference type="GO" id="GO:0022857">
    <property type="term" value="F:transmembrane transporter activity"/>
    <property type="evidence" value="ECO:0007669"/>
    <property type="project" value="InterPro"/>
</dbReference>
<feature type="transmembrane region" description="Helical" evidence="10">
    <location>
        <begin position="83"/>
        <end position="100"/>
    </location>
</feature>
<dbReference type="AlphaFoldDB" id="A0A7W4H331"/>
<dbReference type="GO" id="GO:1990961">
    <property type="term" value="P:xenobiotic detoxification by transmembrane export across the plasma membrane"/>
    <property type="evidence" value="ECO:0007669"/>
    <property type="project" value="UniProtKB-ARBA"/>
</dbReference>